<comment type="similarity">
    <text evidence="2">Belongs to the ACC deaminase/D-cysteine desulfhydrase family.</text>
</comment>
<comment type="caution">
    <text evidence="6">The sequence shown here is derived from an EMBL/GenBank/DDBJ whole genome shotgun (WGS) entry which is preliminary data.</text>
</comment>
<protein>
    <submittedName>
        <fullName evidence="6">1-aminocyclopropane-1-carboxylate deaminase</fullName>
    </submittedName>
</protein>
<keyword evidence="3 5" id="KW-0663">Pyridoxal phosphate</keyword>
<feature type="active site" description="Nucleophile" evidence="4">
    <location>
        <position position="59"/>
    </location>
</feature>
<name>A0A2I1NCK3_9BACT</name>
<reference evidence="6 7" key="1">
    <citation type="submission" date="2017-12" db="EMBL/GenBank/DDBJ databases">
        <title>Phylogenetic diversity of female urinary microbiome.</title>
        <authorList>
            <person name="Thomas-White K."/>
            <person name="Wolfe A.J."/>
        </authorList>
    </citation>
    <scope>NUCLEOTIDE SEQUENCE [LARGE SCALE GENOMIC DNA]</scope>
    <source>
        <strain evidence="6 7">UMB0112</strain>
    </source>
</reference>
<dbReference type="Proteomes" id="UP000234639">
    <property type="component" value="Unassembled WGS sequence"/>
</dbReference>
<sequence>MKIEKVKFKNLDFFLLRDDLLGRDLCDEFNGNKARKLEYFLHADLSHYDTIISNGSSQSNAMYSLSVFAKLKGLKFKYVISYLNSNLAKNPVGNFKFALENGMEYFISPNRRDFALSLVDKKTIFIEEGVAQKEAEAGFVSQAKEISQFAKNNDIKFDIFLPSGTGTSAGYLAKNSEFNVFTCPCVGDKEYLKKQLENLNLGNLKNLFILNPPKKYHFAKPKKELFKIYKELFNETGIEFDLVYDPVGFLTVLSNLNEFKNPLLYIHQGGILGNISQIERYQYKGLL</sequence>
<proteinExistence type="inferred from homology"/>
<dbReference type="PANTHER" id="PTHR43780:SF2">
    <property type="entry name" value="1-AMINOCYCLOPROPANE-1-CARBOXYLATE DEAMINASE-RELATED"/>
    <property type="match status" value="1"/>
</dbReference>
<evidence type="ECO:0000256" key="4">
    <source>
        <dbReference type="PIRSR" id="PIRSR006278-1"/>
    </source>
</evidence>
<accession>A0A2I1NCK3</accession>
<evidence type="ECO:0000256" key="2">
    <source>
        <dbReference type="ARBA" id="ARBA00008639"/>
    </source>
</evidence>
<dbReference type="GO" id="GO:0019148">
    <property type="term" value="F:D-cysteine desulfhydrase activity"/>
    <property type="evidence" value="ECO:0007669"/>
    <property type="project" value="TreeGrafter"/>
</dbReference>
<dbReference type="InterPro" id="IPR036052">
    <property type="entry name" value="TrpB-like_PALP_sf"/>
</dbReference>
<dbReference type="RefSeq" id="WP_101636580.1">
    <property type="nucleotide sequence ID" value="NZ_PKHU01000001.1"/>
</dbReference>
<dbReference type="EMBL" id="PKHU01000001">
    <property type="protein sequence ID" value="PKZ30101.1"/>
    <property type="molecule type" value="Genomic_DNA"/>
</dbReference>
<organism evidence="6 7">
    <name type="scientific">Campylobacter ureolyticus</name>
    <dbReference type="NCBI Taxonomy" id="827"/>
    <lineage>
        <taxon>Bacteria</taxon>
        <taxon>Pseudomonadati</taxon>
        <taxon>Campylobacterota</taxon>
        <taxon>Epsilonproteobacteria</taxon>
        <taxon>Campylobacterales</taxon>
        <taxon>Campylobacteraceae</taxon>
        <taxon>Campylobacter</taxon>
    </lineage>
</organism>
<evidence type="ECO:0000256" key="3">
    <source>
        <dbReference type="ARBA" id="ARBA00022898"/>
    </source>
</evidence>
<evidence type="ECO:0000313" key="7">
    <source>
        <dbReference type="Proteomes" id="UP000234639"/>
    </source>
</evidence>
<evidence type="ECO:0000256" key="5">
    <source>
        <dbReference type="PIRSR" id="PIRSR006278-2"/>
    </source>
</evidence>
<dbReference type="PIRSF" id="PIRSF006278">
    <property type="entry name" value="ACCD_DCysDesulf"/>
    <property type="match status" value="1"/>
</dbReference>
<gene>
    <name evidence="6" type="ORF">CYJ41_01280</name>
</gene>
<dbReference type="InterPro" id="IPR027278">
    <property type="entry name" value="ACCD_DCysDesulf"/>
</dbReference>
<dbReference type="AlphaFoldDB" id="A0A2I1NCK3"/>
<comment type="cofactor">
    <cofactor evidence="1">
        <name>pyridoxal 5'-phosphate</name>
        <dbReference type="ChEBI" id="CHEBI:597326"/>
    </cofactor>
</comment>
<feature type="modified residue" description="N6-(pyridoxal phosphate)lysine" evidence="5">
    <location>
        <position position="33"/>
    </location>
</feature>
<evidence type="ECO:0000313" key="6">
    <source>
        <dbReference type="EMBL" id="PKZ30101.1"/>
    </source>
</evidence>
<evidence type="ECO:0000256" key="1">
    <source>
        <dbReference type="ARBA" id="ARBA00001933"/>
    </source>
</evidence>
<dbReference type="SUPFAM" id="SSF53686">
    <property type="entry name" value="Tryptophan synthase beta subunit-like PLP-dependent enzymes"/>
    <property type="match status" value="1"/>
</dbReference>
<dbReference type="Gene3D" id="3.40.50.1100">
    <property type="match status" value="2"/>
</dbReference>
<dbReference type="PANTHER" id="PTHR43780">
    <property type="entry name" value="1-AMINOCYCLOPROPANE-1-CARBOXYLATE DEAMINASE-RELATED"/>
    <property type="match status" value="1"/>
</dbReference>